<gene>
    <name evidence="1" type="ORF">EVAR_56173_1</name>
</gene>
<name>A0A4C1ZXC0_EUMVA</name>
<protein>
    <submittedName>
        <fullName evidence="1">Uncharacterized protein</fullName>
    </submittedName>
</protein>
<reference evidence="1 2" key="1">
    <citation type="journal article" date="2019" name="Commun. Biol.">
        <title>The bagworm genome reveals a unique fibroin gene that provides high tensile strength.</title>
        <authorList>
            <person name="Kono N."/>
            <person name="Nakamura H."/>
            <person name="Ohtoshi R."/>
            <person name="Tomita M."/>
            <person name="Numata K."/>
            <person name="Arakawa K."/>
        </authorList>
    </citation>
    <scope>NUCLEOTIDE SEQUENCE [LARGE SCALE GENOMIC DNA]</scope>
</reference>
<dbReference type="EMBL" id="BGZK01002156">
    <property type="protein sequence ID" value="GBP91267.1"/>
    <property type="molecule type" value="Genomic_DNA"/>
</dbReference>
<evidence type="ECO:0000313" key="2">
    <source>
        <dbReference type="Proteomes" id="UP000299102"/>
    </source>
</evidence>
<dbReference type="AlphaFoldDB" id="A0A4C1ZXC0"/>
<comment type="caution">
    <text evidence="1">The sequence shown here is derived from an EMBL/GenBank/DDBJ whole genome shotgun (WGS) entry which is preliminary data.</text>
</comment>
<organism evidence="1 2">
    <name type="scientific">Eumeta variegata</name>
    <name type="common">Bagworm moth</name>
    <name type="synonym">Eumeta japonica</name>
    <dbReference type="NCBI Taxonomy" id="151549"/>
    <lineage>
        <taxon>Eukaryota</taxon>
        <taxon>Metazoa</taxon>
        <taxon>Ecdysozoa</taxon>
        <taxon>Arthropoda</taxon>
        <taxon>Hexapoda</taxon>
        <taxon>Insecta</taxon>
        <taxon>Pterygota</taxon>
        <taxon>Neoptera</taxon>
        <taxon>Endopterygota</taxon>
        <taxon>Lepidoptera</taxon>
        <taxon>Glossata</taxon>
        <taxon>Ditrysia</taxon>
        <taxon>Tineoidea</taxon>
        <taxon>Psychidae</taxon>
        <taxon>Oiketicinae</taxon>
        <taxon>Eumeta</taxon>
    </lineage>
</organism>
<keyword evidence="2" id="KW-1185">Reference proteome</keyword>
<accession>A0A4C1ZXC0</accession>
<dbReference type="Proteomes" id="UP000299102">
    <property type="component" value="Unassembled WGS sequence"/>
</dbReference>
<proteinExistence type="predicted"/>
<sequence length="74" mass="8280">MKVGRRWNGVLIERSSGANILQPFKPLKTPPTQDTNFRILSSMSSLFRLEDKVATGPLDQHRSNDVLPSCLLSI</sequence>
<evidence type="ECO:0000313" key="1">
    <source>
        <dbReference type="EMBL" id="GBP91267.1"/>
    </source>
</evidence>